<dbReference type="InterPro" id="IPR036397">
    <property type="entry name" value="RNaseH_sf"/>
</dbReference>
<organism evidence="1 2">
    <name type="scientific">Mycoplasmopsis pullorum</name>
    <dbReference type="NCBI Taxonomy" id="48003"/>
    <lineage>
        <taxon>Bacteria</taxon>
        <taxon>Bacillati</taxon>
        <taxon>Mycoplasmatota</taxon>
        <taxon>Mycoplasmoidales</taxon>
        <taxon>Metamycoplasmataceae</taxon>
        <taxon>Mycoplasmopsis</taxon>
    </lineage>
</organism>
<dbReference type="OrthoDB" id="9811552at2"/>
<proteinExistence type="predicted"/>
<evidence type="ECO:0008006" key="3">
    <source>
        <dbReference type="Google" id="ProtNLM"/>
    </source>
</evidence>
<name>A0A1L4FSX4_9BACT</name>
<dbReference type="RefSeq" id="WP_073372702.1">
    <property type="nucleotide sequence ID" value="NZ_CP017813.1"/>
</dbReference>
<dbReference type="InterPro" id="IPR012337">
    <property type="entry name" value="RNaseH-like_sf"/>
</dbReference>
<dbReference type="Gene3D" id="3.30.420.10">
    <property type="entry name" value="Ribonuclease H-like superfamily/Ribonuclease H"/>
    <property type="match status" value="1"/>
</dbReference>
<reference evidence="2" key="1">
    <citation type="submission" date="2016-10" db="EMBL/GenBank/DDBJ databases">
        <authorList>
            <person name="Beylefeld A."/>
            <person name="Abolnik C."/>
        </authorList>
    </citation>
    <scope>NUCLEOTIDE SEQUENCE [LARGE SCALE GENOMIC DNA]</scope>
    <source>
        <strain evidence="2">B359_6</strain>
    </source>
</reference>
<gene>
    <name evidence="1" type="ORF">BLA55_03495</name>
</gene>
<dbReference type="SUPFAM" id="SSF53098">
    <property type="entry name" value="Ribonuclease H-like"/>
    <property type="match status" value="1"/>
</dbReference>
<evidence type="ECO:0000313" key="2">
    <source>
        <dbReference type="Proteomes" id="UP000184322"/>
    </source>
</evidence>
<accession>A0A1L4FSX4</accession>
<dbReference type="KEGG" id="mpul:BLA55_03495"/>
<dbReference type="Proteomes" id="UP000184322">
    <property type="component" value="Chromosome"/>
</dbReference>
<sequence length="117" mass="13641">MNKDEINQNIESRIANLKDDEVIAFIDGSLKLIDKCTSIYAYGLILKTNKEQNAFSEVFDDSLTIYRNVASEIRATVKAIEWAIKNNKQKLILFFDYIGIQKWITFWPKKVINYIKS</sequence>
<dbReference type="STRING" id="48003.BLA55_03495"/>
<protein>
    <recommendedName>
        <fullName evidence="3">RNase H type-1 domain-containing protein</fullName>
    </recommendedName>
</protein>
<dbReference type="AlphaFoldDB" id="A0A1L4FSX4"/>
<evidence type="ECO:0000313" key="1">
    <source>
        <dbReference type="EMBL" id="APJ38698.1"/>
    </source>
</evidence>
<dbReference type="GO" id="GO:0003676">
    <property type="term" value="F:nucleic acid binding"/>
    <property type="evidence" value="ECO:0007669"/>
    <property type="project" value="InterPro"/>
</dbReference>
<dbReference type="EMBL" id="CP017813">
    <property type="protein sequence ID" value="APJ38698.1"/>
    <property type="molecule type" value="Genomic_DNA"/>
</dbReference>
<keyword evidence="2" id="KW-1185">Reference proteome</keyword>